<dbReference type="OMA" id="CPVESSF"/>
<sequence length="168" mass="18970">LSPSAMARQVKEAQEYRDVAQLQVSVVSQLREADAADKDILCVLEDQWSSIVQDAATVIHSKETQLQLVSDYCTQIQMAKTKLDQLTAELDAVKSPEQSSCTEAGQLTSLQKRLEENRIILGELLLTHTRICLILSHSDREAAQTEQKNLQEKWRSLERSVENCLHHT</sequence>
<name>A0A3Q2ZCD6_KRYMA</name>
<dbReference type="PANTHER" id="PTHR14514">
    <property type="entry name" value="PKA ANCHORING PROTEIN"/>
    <property type="match status" value="1"/>
</dbReference>
<dbReference type="Proteomes" id="UP000264800">
    <property type="component" value="Unplaced"/>
</dbReference>
<evidence type="ECO:0000256" key="2">
    <source>
        <dbReference type="ARBA" id="ARBA00022553"/>
    </source>
</evidence>
<dbReference type="AlphaFoldDB" id="A0A3Q2ZCD6"/>
<evidence type="ECO:0000256" key="3">
    <source>
        <dbReference type="ARBA" id="ARBA00022737"/>
    </source>
</evidence>
<dbReference type="Ensembl" id="ENSKMAT00000000259.1">
    <property type="protein sequence ID" value="ENSKMAP00000000235.1"/>
    <property type="gene ID" value="ENSKMAG00000000214.1"/>
</dbReference>
<evidence type="ECO:0000256" key="4">
    <source>
        <dbReference type="ARBA" id="ARBA00023136"/>
    </source>
</evidence>
<evidence type="ECO:0000256" key="1">
    <source>
        <dbReference type="ARBA" id="ARBA00004308"/>
    </source>
</evidence>
<organism evidence="5 6">
    <name type="scientific">Kryptolebias marmoratus</name>
    <name type="common">Mangrove killifish</name>
    <name type="synonym">Rivulus marmoratus</name>
    <dbReference type="NCBI Taxonomy" id="37003"/>
    <lineage>
        <taxon>Eukaryota</taxon>
        <taxon>Metazoa</taxon>
        <taxon>Chordata</taxon>
        <taxon>Craniata</taxon>
        <taxon>Vertebrata</taxon>
        <taxon>Euteleostomi</taxon>
        <taxon>Actinopterygii</taxon>
        <taxon>Neopterygii</taxon>
        <taxon>Teleostei</taxon>
        <taxon>Neoteleostei</taxon>
        <taxon>Acanthomorphata</taxon>
        <taxon>Ovalentaria</taxon>
        <taxon>Atherinomorphae</taxon>
        <taxon>Cyprinodontiformes</taxon>
        <taxon>Rivulidae</taxon>
        <taxon>Kryptolebias</taxon>
    </lineage>
</organism>
<accession>A0A3Q2ZCD6</accession>
<reference evidence="5" key="2">
    <citation type="submission" date="2025-09" db="UniProtKB">
        <authorList>
            <consortium name="Ensembl"/>
        </authorList>
    </citation>
    <scope>IDENTIFICATION</scope>
</reference>
<evidence type="ECO:0000313" key="5">
    <source>
        <dbReference type="Ensembl" id="ENSKMAP00000000235.1"/>
    </source>
</evidence>
<keyword evidence="3" id="KW-0677">Repeat</keyword>
<dbReference type="PANTHER" id="PTHR14514:SF4">
    <property type="entry name" value="NESPRIN-2"/>
    <property type="match status" value="1"/>
</dbReference>
<keyword evidence="4" id="KW-0472">Membrane</keyword>
<keyword evidence="6" id="KW-1185">Reference proteome</keyword>
<evidence type="ECO:0000313" key="6">
    <source>
        <dbReference type="Proteomes" id="UP000264800"/>
    </source>
</evidence>
<dbReference type="STRING" id="37003.ENSKMAP00000000235"/>
<reference evidence="5" key="1">
    <citation type="submission" date="2025-08" db="UniProtKB">
        <authorList>
            <consortium name="Ensembl"/>
        </authorList>
    </citation>
    <scope>IDENTIFICATION</scope>
</reference>
<protein>
    <submittedName>
        <fullName evidence="5">Si:dkeyp-77c8.3</fullName>
    </submittedName>
</protein>
<proteinExistence type="predicted"/>
<comment type="subcellular location">
    <subcellularLocation>
        <location evidence="1">Endomembrane system</location>
    </subcellularLocation>
</comment>
<dbReference type="GeneTree" id="ENSGT00940000176966"/>
<keyword evidence="2" id="KW-0597">Phosphoprotein</keyword>